<organism evidence="2 3">
    <name type="scientific">Rhizopogon vesiculosus</name>
    <dbReference type="NCBI Taxonomy" id="180088"/>
    <lineage>
        <taxon>Eukaryota</taxon>
        <taxon>Fungi</taxon>
        <taxon>Dikarya</taxon>
        <taxon>Basidiomycota</taxon>
        <taxon>Agaricomycotina</taxon>
        <taxon>Agaricomycetes</taxon>
        <taxon>Agaricomycetidae</taxon>
        <taxon>Boletales</taxon>
        <taxon>Suillineae</taxon>
        <taxon>Rhizopogonaceae</taxon>
        <taxon>Rhizopogon</taxon>
    </lineage>
</organism>
<dbReference type="AlphaFoldDB" id="A0A1J8QYT3"/>
<evidence type="ECO:0000313" key="3">
    <source>
        <dbReference type="Proteomes" id="UP000183567"/>
    </source>
</evidence>
<sequence length="229" mass="25882">MQHSGFPLLQELKLVVAVLSWADAQQLFRVLSLCNACETLEHIEISSCNQGNDELSNVPFTAVGHFFCFPQLRALRLSICYPIYIDDLLSEAMSSWPHMSRLDLGDVLPIVTFRGLFAALRKCPHLHTLLLPIDAANIIDVHSEAELFQHPSLRTWDVSDSYVEDPGSVARIIFSMLPSIGHIDYDAYTLHPRHEFWTNLQLVAPLSQRPPLQRPDPIYLESGVVLELL</sequence>
<gene>
    <name evidence="2" type="ORF">AZE42_11539</name>
</gene>
<evidence type="ECO:0008006" key="4">
    <source>
        <dbReference type="Google" id="ProtNLM"/>
    </source>
</evidence>
<protein>
    <recommendedName>
        <fullName evidence="4">F-box domain-containing protein</fullName>
    </recommendedName>
</protein>
<comment type="caution">
    <text evidence="2">The sequence shown here is derived from an EMBL/GenBank/DDBJ whole genome shotgun (WGS) entry which is preliminary data.</text>
</comment>
<reference evidence="2 3" key="1">
    <citation type="submission" date="2016-03" db="EMBL/GenBank/DDBJ databases">
        <title>Comparative genomics of the ectomycorrhizal sister species Rhizopogon vinicolor and Rhizopogon vesiculosus (Basidiomycota: Boletales) reveals a divergence of the mating type B locus.</title>
        <authorList>
            <person name="Mujic A.B."/>
            <person name="Kuo A."/>
            <person name="Tritt A."/>
            <person name="Lipzen A."/>
            <person name="Chen C."/>
            <person name="Johnson J."/>
            <person name="Sharma A."/>
            <person name="Barry K."/>
            <person name="Grigoriev I.V."/>
            <person name="Spatafora J.W."/>
        </authorList>
    </citation>
    <scope>NUCLEOTIDE SEQUENCE [LARGE SCALE GENOMIC DNA]</scope>
    <source>
        <strain evidence="2 3">AM-OR11-056</strain>
    </source>
</reference>
<proteinExistence type="predicted"/>
<dbReference type="EMBL" id="LVVM01001425">
    <property type="protein sequence ID" value="OJA18561.1"/>
    <property type="molecule type" value="Genomic_DNA"/>
</dbReference>
<feature type="signal peptide" evidence="1">
    <location>
        <begin position="1"/>
        <end position="24"/>
    </location>
</feature>
<evidence type="ECO:0000256" key="1">
    <source>
        <dbReference type="SAM" id="SignalP"/>
    </source>
</evidence>
<dbReference type="InterPro" id="IPR032675">
    <property type="entry name" value="LRR_dom_sf"/>
</dbReference>
<keyword evidence="3" id="KW-1185">Reference proteome</keyword>
<dbReference type="SUPFAM" id="SSF52047">
    <property type="entry name" value="RNI-like"/>
    <property type="match status" value="1"/>
</dbReference>
<dbReference type="Gene3D" id="3.80.10.10">
    <property type="entry name" value="Ribonuclease Inhibitor"/>
    <property type="match status" value="1"/>
</dbReference>
<name>A0A1J8QYT3_9AGAM</name>
<dbReference type="OrthoDB" id="2691562at2759"/>
<feature type="chain" id="PRO_5013380772" description="F-box domain-containing protein" evidence="1">
    <location>
        <begin position="25"/>
        <end position="229"/>
    </location>
</feature>
<dbReference type="Proteomes" id="UP000183567">
    <property type="component" value="Unassembled WGS sequence"/>
</dbReference>
<evidence type="ECO:0000313" key="2">
    <source>
        <dbReference type="EMBL" id="OJA18561.1"/>
    </source>
</evidence>
<accession>A0A1J8QYT3</accession>
<keyword evidence="1" id="KW-0732">Signal</keyword>